<evidence type="ECO:0000313" key="2">
    <source>
        <dbReference type="Proteomes" id="UP001205063"/>
    </source>
</evidence>
<proteinExistence type="predicted"/>
<comment type="caution">
    <text evidence="1">The sequence shown here is derived from an EMBL/GenBank/DDBJ whole genome shotgun (WGS) entry which is preliminary data.</text>
</comment>
<dbReference type="AlphaFoldDB" id="A0AAW5KC14"/>
<dbReference type="RefSeq" id="WP_256135611.1">
    <property type="nucleotide sequence ID" value="NZ_JANGAB010000002.1"/>
</dbReference>
<sequence>MEANEKKNFSPSAFQKKEPAAVFFSSPCFFARGLQWGEIVIP</sequence>
<protein>
    <submittedName>
        <fullName evidence="1">Uncharacterized protein</fullName>
    </submittedName>
</protein>
<gene>
    <name evidence="1" type="ORF">NE646_04125</name>
</gene>
<organism evidence="1 2">
    <name type="scientific">Bittarella massiliensis</name>
    <name type="common">ex Durand et al. 2017</name>
    <dbReference type="NCBI Taxonomy" id="1720313"/>
    <lineage>
        <taxon>Bacteria</taxon>
        <taxon>Bacillati</taxon>
        <taxon>Bacillota</taxon>
        <taxon>Clostridia</taxon>
        <taxon>Eubacteriales</taxon>
        <taxon>Oscillospiraceae</taxon>
        <taxon>Bittarella (ex Durand et al. 2017)</taxon>
    </lineage>
</organism>
<dbReference type="EMBL" id="JANGAB010000002">
    <property type="protein sequence ID" value="MCQ4948856.1"/>
    <property type="molecule type" value="Genomic_DNA"/>
</dbReference>
<reference evidence="1" key="1">
    <citation type="submission" date="2022-06" db="EMBL/GenBank/DDBJ databases">
        <title>Isolation of gut microbiota from human fecal samples.</title>
        <authorList>
            <person name="Pamer E.G."/>
            <person name="Barat B."/>
            <person name="Waligurski E."/>
            <person name="Medina S."/>
            <person name="Paddock L."/>
            <person name="Mostad J."/>
        </authorList>
    </citation>
    <scope>NUCLEOTIDE SEQUENCE</scope>
    <source>
        <strain evidence="1">DFI.7.96</strain>
    </source>
</reference>
<evidence type="ECO:0000313" key="1">
    <source>
        <dbReference type="EMBL" id="MCQ4948856.1"/>
    </source>
</evidence>
<accession>A0AAW5KC14</accession>
<name>A0AAW5KC14_9FIRM</name>
<dbReference type="Proteomes" id="UP001205063">
    <property type="component" value="Unassembled WGS sequence"/>
</dbReference>